<evidence type="ECO:0000313" key="3">
    <source>
        <dbReference type="EMBL" id="SFS53131.1"/>
    </source>
</evidence>
<evidence type="ECO:0000259" key="2">
    <source>
        <dbReference type="Pfam" id="PF00881"/>
    </source>
</evidence>
<dbReference type="Proteomes" id="UP000198660">
    <property type="component" value="Unassembled WGS sequence"/>
</dbReference>
<dbReference type="NCBIfam" id="TIGR03605">
    <property type="entry name" value="antibiot_sagB"/>
    <property type="match status" value="1"/>
</dbReference>
<dbReference type="Gene3D" id="3.40.109.10">
    <property type="entry name" value="NADH Oxidase"/>
    <property type="match status" value="2"/>
</dbReference>
<dbReference type="PANTHER" id="PTHR43745">
    <property type="entry name" value="NITROREDUCTASE MJ1384-RELATED"/>
    <property type="match status" value="1"/>
</dbReference>
<feature type="domain" description="Nitroreductase" evidence="2">
    <location>
        <begin position="426"/>
        <end position="515"/>
    </location>
</feature>
<dbReference type="Pfam" id="PF00881">
    <property type="entry name" value="Nitroreductase"/>
    <property type="match status" value="1"/>
</dbReference>
<accession>A0A1I6QL19</accession>
<feature type="region of interest" description="Disordered" evidence="1">
    <location>
        <begin position="289"/>
        <end position="316"/>
    </location>
</feature>
<evidence type="ECO:0000256" key="1">
    <source>
        <dbReference type="SAM" id="MobiDB-lite"/>
    </source>
</evidence>
<dbReference type="InterPro" id="IPR029479">
    <property type="entry name" value="Nitroreductase"/>
</dbReference>
<gene>
    <name evidence="3" type="ORF">SAMN05444972_103219</name>
</gene>
<sequence>MHLRQFIHDLHYDVEKVLPSDWEIDWANAPRPYKLYHEQPEVDLPGNVPLTLEEAPTHSLTELQRFSYFLWYVYGLNHCIETPDFMGGSPVLRRYVPSGGALYPTELYTYLKIEGLEEGIYHYNVAHHRLVLLRKGNYDALLMQMLGGRCNVKECSGVILVSTMFWKNFFKYHNFSYRLQGLDAGVVIGQLNEVAERLSYSTAVYYCFLDRGVNRLFGIHEEEESAYALLPLYQSTLKEEGRIKDDPSATSDQLCQQIPELSLKTSSPEKKFGEYPMLIAMNKAAMLDSSRDFPRPEQEKNGKRTRNGGEGGEEKSSRILFSEKKPLIYDFVKVCRQRFSPGMDFVLDKVEPEHLGQLCKEVAPLLGDHNGEGGRKLWEDVDQPLFLYISLYGVKGIPNGAYFYDGDHHGLKQLRTGDQRLWLQQGMTLHNVNLTQVPLCFHIAGMKDFGHDRLGERGYRMNQMKAGIIVQRLLLTATALGWAGHPLLGFNSSLCDSLYNLSTCDQTCFIQIPVGPYRSRAQLIGSIYG</sequence>
<feature type="compositionally biased region" description="Basic and acidic residues" evidence="1">
    <location>
        <begin position="289"/>
        <end position="302"/>
    </location>
</feature>
<reference evidence="4" key="1">
    <citation type="submission" date="2016-10" db="EMBL/GenBank/DDBJ databases">
        <authorList>
            <person name="Varghese N."/>
            <person name="Submissions S."/>
        </authorList>
    </citation>
    <scope>NUCLEOTIDE SEQUENCE [LARGE SCALE GENOMIC DNA]</scope>
    <source>
        <strain evidence="4">DSM 45789</strain>
    </source>
</reference>
<organism evidence="3 4">
    <name type="scientific">Marininema halotolerans</name>
    <dbReference type="NCBI Taxonomy" id="1155944"/>
    <lineage>
        <taxon>Bacteria</taxon>
        <taxon>Bacillati</taxon>
        <taxon>Bacillota</taxon>
        <taxon>Bacilli</taxon>
        <taxon>Bacillales</taxon>
        <taxon>Thermoactinomycetaceae</taxon>
        <taxon>Marininema</taxon>
    </lineage>
</organism>
<protein>
    <submittedName>
        <fullName evidence="3">SagB-type dehydrogenase domain-containing protein</fullName>
    </submittedName>
</protein>
<dbReference type="OrthoDB" id="9801593at2"/>
<evidence type="ECO:0000313" key="4">
    <source>
        <dbReference type="Proteomes" id="UP000198660"/>
    </source>
</evidence>
<dbReference type="InterPro" id="IPR020051">
    <property type="entry name" value="SagB-type_dehydrogenase"/>
</dbReference>
<dbReference type="SUPFAM" id="SSF55469">
    <property type="entry name" value="FMN-dependent nitroreductase-like"/>
    <property type="match status" value="2"/>
</dbReference>
<name>A0A1I6QL19_9BACL</name>
<dbReference type="RefSeq" id="WP_091835049.1">
    <property type="nucleotide sequence ID" value="NZ_FPAA01000003.1"/>
</dbReference>
<dbReference type="EMBL" id="FPAA01000003">
    <property type="protein sequence ID" value="SFS53131.1"/>
    <property type="molecule type" value="Genomic_DNA"/>
</dbReference>
<dbReference type="GO" id="GO:0016491">
    <property type="term" value="F:oxidoreductase activity"/>
    <property type="evidence" value="ECO:0007669"/>
    <property type="project" value="InterPro"/>
</dbReference>
<dbReference type="InterPro" id="IPR052544">
    <property type="entry name" value="Bacteriocin_Proc_Enz"/>
</dbReference>
<proteinExistence type="predicted"/>
<dbReference type="AlphaFoldDB" id="A0A1I6QL19"/>
<dbReference type="InterPro" id="IPR000415">
    <property type="entry name" value="Nitroreductase-like"/>
</dbReference>
<dbReference type="PANTHER" id="PTHR43745:SF2">
    <property type="entry name" value="NITROREDUCTASE MJ1384-RELATED"/>
    <property type="match status" value="1"/>
</dbReference>
<keyword evidence="4" id="KW-1185">Reference proteome</keyword>
<dbReference type="CDD" id="cd02142">
    <property type="entry name" value="McbC_SagB-like_oxidoreductase"/>
    <property type="match status" value="1"/>
</dbReference>